<dbReference type="Proteomes" id="UP000199034">
    <property type="component" value="Unassembled WGS sequence"/>
</dbReference>
<dbReference type="EMBL" id="FMZM01000008">
    <property type="protein sequence ID" value="SDD42475.1"/>
    <property type="molecule type" value="Genomic_DNA"/>
</dbReference>
<gene>
    <name evidence="1" type="ORF">SAMN05421872_10828</name>
</gene>
<dbReference type="AlphaFoldDB" id="A0A1G6UPJ2"/>
<evidence type="ECO:0000313" key="2">
    <source>
        <dbReference type="Proteomes" id="UP000199034"/>
    </source>
</evidence>
<proteinExistence type="predicted"/>
<protein>
    <submittedName>
        <fullName evidence="1">Uncharacterized protein</fullName>
    </submittedName>
</protein>
<evidence type="ECO:0000313" key="1">
    <source>
        <dbReference type="EMBL" id="SDD42475.1"/>
    </source>
</evidence>
<dbReference type="OrthoDB" id="9802600at2"/>
<organism evidence="1 2">
    <name type="scientific">Nocardioides lianchengensis</name>
    <dbReference type="NCBI Taxonomy" id="1045774"/>
    <lineage>
        <taxon>Bacteria</taxon>
        <taxon>Bacillati</taxon>
        <taxon>Actinomycetota</taxon>
        <taxon>Actinomycetes</taxon>
        <taxon>Propionibacteriales</taxon>
        <taxon>Nocardioidaceae</taxon>
        <taxon>Nocardioides</taxon>
    </lineage>
</organism>
<name>A0A1G6UPJ2_9ACTN</name>
<dbReference type="STRING" id="1045774.SAMN05421872_10828"/>
<dbReference type="RefSeq" id="WP_090857680.1">
    <property type="nucleotide sequence ID" value="NZ_FMZM01000008.1"/>
</dbReference>
<reference evidence="2" key="1">
    <citation type="submission" date="2016-10" db="EMBL/GenBank/DDBJ databases">
        <authorList>
            <person name="Varghese N."/>
            <person name="Submissions S."/>
        </authorList>
    </citation>
    <scope>NUCLEOTIDE SEQUENCE [LARGE SCALE GENOMIC DNA]</scope>
    <source>
        <strain evidence="2">CGMCC 4.6858</strain>
    </source>
</reference>
<keyword evidence="2" id="KW-1185">Reference proteome</keyword>
<accession>A0A1G6UPJ2</accession>
<sequence length="887" mass="88897">MASPTAAAAPTPRRRTAAALAGALVLGALSFVGTLALVPDPPAPLCPDGTEVFRQPGGLTSCAHADVAPRGVDITKPVATSVLRARPGAGPGAHEVAQELGVPSTPAAQVASPDVTCDGDGTSGYRTQAMYVVEANATNRFASLKSTMQVWAAGIDDVVNRSAALTGGVRHVRYVTEAGGGGCVAKVLNVTVPAGSMVNFNATINAVKALGYDNPARKYMMWTDTSGKGICGIAVTYPYDTDGQGNPNNGSYPQYTRTDSPCWGLGNNDYDHSVEAHELVHTFGSVMKTAPHGTRNGHCWDESDTMCYADGGGFAMKQVCPTNREYLLDCNADDYFSTYPDPGSWLDTHWNVADSRFLIGGGNGTGGGSSGTPSVLGATIGVNNPAVPGLSTQVTVTPSLPTGRTLASVAWKAARADCTFSTPTAVQSDVTCSAAVVTNTLVTATLVDSTGAKKVVSSPLTFATNTARPVTAVLKVDGQSSASGGTASACTGATTPVTVTLTDTATGQPIKGLAPILAKTTGSKTTTTTLAASKDDGVATSSHAMLAATSFSAATKATKVYAAASAVTKSAAVAVCTPELTATASTLAPWYGDAVTVSGTLTRDVAGVDVPLSGVSLPITATTTSVVKGKTVTKVTSLGSAKTTANGTFSLATKPLVNGTLKVALATTKSWTGSAVTLGDLDVKVPTTALAGAVDKTDVGHGQTVAVTGTLTKATGSAVGVSGATVSVRVTTAGKTTQVGTGRTTANGSYSIPVVLKQSGELSVAFAGVAGLPAATDVVDDVTAGTWTTALSTPTASPATVGVAKPSVITGTLTRTYQGVTEPARGTLTVAVAPTTGAAGTVKVTTTANGTFTLKVSPKVTTTYTVRLVGLVGHADSAATPVKVTVS</sequence>